<sequence>MSLEQETLTDYLYMMFRTSDQLLCYLDVNKMATDLRVDADELRTRLDVFVKCGKISKLDADYHWFLNLTPFTPD</sequence>
<dbReference type="AlphaFoldDB" id="A0A6M3JMR4"/>
<reference evidence="1" key="1">
    <citation type="submission" date="2020-03" db="EMBL/GenBank/DDBJ databases">
        <title>The deep terrestrial virosphere.</title>
        <authorList>
            <person name="Holmfeldt K."/>
            <person name="Nilsson E."/>
            <person name="Simone D."/>
            <person name="Lopez-Fernandez M."/>
            <person name="Wu X."/>
            <person name="de Brujin I."/>
            <person name="Lundin D."/>
            <person name="Andersson A."/>
            <person name="Bertilsson S."/>
            <person name="Dopson M."/>
        </authorList>
    </citation>
    <scope>NUCLEOTIDE SEQUENCE</scope>
    <source>
        <strain evidence="1">MM415A03350</strain>
    </source>
</reference>
<protein>
    <submittedName>
        <fullName evidence="1">Uncharacterized protein</fullName>
    </submittedName>
</protein>
<accession>A0A6M3JMR4</accession>
<dbReference type="EMBL" id="MT141851">
    <property type="protein sequence ID" value="QJA71166.1"/>
    <property type="molecule type" value="Genomic_DNA"/>
</dbReference>
<organism evidence="1">
    <name type="scientific">viral metagenome</name>
    <dbReference type="NCBI Taxonomy" id="1070528"/>
    <lineage>
        <taxon>unclassified sequences</taxon>
        <taxon>metagenomes</taxon>
        <taxon>organismal metagenomes</taxon>
    </lineage>
</organism>
<proteinExistence type="predicted"/>
<gene>
    <name evidence="1" type="ORF">MM415A03350_0004</name>
</gene>
<name>A0A6M3JMR4_9ZZZZ</name>
<evidence type="ECO:0000313" key="1">
    <source>
        <dbReference type="EMBL" id="QJA71166.1"/>
    </source>
</evidence>